<keyword evidence="1" id="KW-1133">Transmembrane helix</keyword>
<keyword evidence="3" id="KW-1185">Reference proteome</keyword>
<name>A0A511ZF80_9BACI</name>
<reference evidence="2 3" key="1">
    <citation type="submission" date="2019-07" db="EMBL/GenBank/DDBJ databases">
        <title>Whole genome shotgun sequence of Oceanobacillus sojae NBRC 105379.</title>
        <authorList>
            <person name="Hosoyama A."/>
            <person name="Uohara A."/>
            <person name="Ohji S."/>
            <person name="Ichikawa N."/>
        </authorList>
    </citation>
    <scope>NUCLEOTIDE SEQUENCE [LARGE SCALE GENOMIC DNA]</scope>
    <source>
        <strain evidence="2 3">NBRC 105379</strain>
    </source>
</reference>
<keyword evidence="1" id="KW-0472">Membrane</keyword>
<comment type="caution">
    <text evidence="2">The sequence shown here is derived from an EMBL/GenBank/DDBJ whole genome shotgun (WGS) entry which is preliminary data.</text>
</comment>
<feature type="transmembrane region" description="Helical" evidence="1">
    <location>
        <begin position="55"/>
        <end position="74"/>
    </location>
</feature>
<feature type="transmembrane region" description="Helical" evidence="1">
    <location>
        <begin position="14"/>
        <end position="35"/>
    </location>
</feature>
<proteinExistence type="predicted"/>
<sequence>MLRQKSTYRHPRKYINTLIIFYLLVPFAYLGYVTFSMNQTNSSYYAFFNSDSINSVLLLSSMVCLIWAYILWKLKELNQFHTLPSYLTYMAISQLFIGNIVGVIFTVITRFKTKALQSDQSSQNGALQCRLLTILNIILTVIVLAAFIRLNF</sequence>
<gene>
    <name evidence="2" type="ORF">OSO01_08470</name>
</gene>
<keyword evidence="1" id="KW-0812">Transmembrane</keyword>
<dbReference type="Proteomes" id="UP000321558">
    <property type="component" value="Unassembled WGS sequence"/>
</dbReference>
<evidence type="ECO:0000313" key="2">
    <source>
        <dbReference type="EMBL" id="GEN86108.1"/>
    </source>
</evidence>
<dbReference type="OrthoDB" id="9835399at2"/>
<organism evidence="2 3">
    <name type="scientific">Oceanobacillus sojae</name>
    <dbReference type="NCBI Taxonomy" id="582851"/>
    <lineage>
        <taxon>Bacteria</taxon>
        <taxon>Bacillati</taxon>
        <taxon>Bacillota</taxon>
        <taxon>Bacilli</taxon>
        <taxon>Bacillales</taxon>
        <taxon>Bacillaceae</taxon>
        <taxon>Oceanobacillus</taxon>
    </lineage>
</organism>
<dbReference type="AlphaFoldDB" id="A0A511ZF80"/>
<accession>A0A511ZF80</accession>
<feature type="transmembrane region" description="Helical" evidence="1">
    <location>
        <begin position="86"/>
        <end position="111"/>
    </location>
</feature>
<dbReference type="EMBL" id="BJYM01000003">
    <property type="protein sequence ID" value="GEN86108.1"/>
    <property type="molecule type" value="Genomic_DNA"/>
</dbReference>
<dbReference type="RefSeq" id="WP_147209008.1">
    <property type="nucleotide sequence ID" value="NZ_BJYM01000003.1"/>
</dbReference>
<protein>
    <submittedName>
        <fullName evidence="2">Uncharacterized protein</fullName>
    </submittedName>
</protein>
<evidence type="ECO:0000256" key="1">
    <source>
        <dbReference type="SAM" id="Phobius"/>
    </source>
</evidence>
<evidence type="ECO:0000313" key="3">
    <source>
        <dbReference type="Proteomes" id="UP000321558"/>
    </source>
</evidence>
<feature type="transmembrane region" description="Helical" evidence="1">
    <location>
        <begin position="131"/>
        <end position="150"/>
    </location>
</feature>